<reference evidence="2" key="1">
    <citation type="submission" date="2012-09" db="EMBL/GenBank/DDBJ databases">
        <authorList>
            <person name="Martin A.A."/>
        </authorList>
    </citation>
    <scope>NUCLEOTIDE SEQUENCE</scope>
</reference>
<feature type="transmembrane region" description="Helical" evidence="1">
    <location>
        <begin position="71"/>
        <end position="91"/>
    </location>
</feature>
<accession>A0A0K0DIY4</accession>
<dbReference type="AlphaFoldDB" id="A0A0K0DIY4"/>
<dbReference type="Proteomes" id="UP000035642">
    <property type="component" value="Unassembled WGS sequence"/>
</dbReference>
<evidence type="ECO:0000256" key="1">
    <source>
        <dbReference type="SAM" id="Phobius"/>
    </source>
</evidence>
<name>A0A0K0DIY4_ANGCA</name>
<evidence type="ECO:0000313" key="2">
    <source>
        <dbReference type="Proteomes" id="UP000035642"/>
    </source>
</evidence>
<keyword evidence="1" id="KW-0812">Transmembrane</keyword>
<feature type="transmembrane region" description="Helical" evidence="1">
    <location>
        <begin position="201"/>
        <end position="227"/>
    </location>
</feature>
<protein>
    <submittedName>
        <fullName evidence="3">SH2 domain-containing protein</fullName>
    </submittedName>
</protein>
<feature type="transmembrane region" description="Helical" evidence="1">
    <location>
        <begin position="163"/>
        <end position="181"/>
    </location>
</feature>
<evidence type="ECO:0000313" key="3">
    <source>
        <dbReference type="WBParaSite" id="ACAC_0001130801-mRNA-1"/>
    </source>
</evidence>
<dbReference type="PANTHER" id="PTHR46709">
    <property type="entry name" value="PROTEIN CBG23488-RELATED"/>
    <property type="match status" value="1"/>
</dbReference>
<keyword evidence="1" id="KW-0472">Membrane</keyword>
<keyword evidence="2" id="KW-1185">Reference proteome</keyword>
<reference evidence="3" key="2">
    <citation type="submission" date="2017-02" db="UniProtKB">
        <authorList>
            <consortium name="WormBaseParasite"/>
        </authorList>
    </citation>
    <scope>IDENTIFICATION</scope>
</reference>
<keyword evidence="1" id="KW-1133">Transmembrane helix</keyword>
<organism evidence="2 3">
    <name type="scientific">Angiostrongylus cantonensis</name>
    <name type="common">Rat lungworm</name>
    <dbReference type="NCBI Taxonomy" id="6313"/>
    <lineage>
        <taxon>Eukaryota</taxon>
        <taxon>Metazoa</taxon>
        <taxon>Ecdysozoa</taxon>
        <taxon>Nematoda</taxon>
        <taxon>Chromadorea</taxon>
        <taxon>Rhabditida</taxon>
        <taxon>Rhabditina</taxon>
        <taxon>Rhabditomorpha</taxon>
        <taxon>Strongyloidea</taxon>
        <taxon>Metastrongylidae</taxon>
        <taxon>Angiostrongylus</taxon>
    </lineage>
</organism>
<sequence length="241" mass="27877">MISRKAYVKEYIGETDGPFCVRIKKRPDGKHWAQKHSGDDIQVTVRIQAQEPKTSTCKTFEARIRAATRTLVIIVCTYLMSNLLSVVITIWEYLNADSLFQIPYGTHGLIMWDARTWCSFRFHHKKVGKSYSLNIGSISLNGFCPEAWWVVDNAGQQSRKLMRSGFCLCIGAYQFFCLSFFKSKTSWRKFYVSASLRYLSFYVLSVDSISLLTIVASCLRLPIYITCQPLLRKEMYRFICE</sequence>
<dbReference type="WBParaSite" id="ACAC_0001130801-mRNA-1">
    <property type="protein sequence ID" value="ACAC_0001130801-mRNA-1"/>
    <property type="gene ID" value="ACAC_0001130801"/>
</dbReference>
<proteinExistence type="predicted"/>